<dbReference type="Gene3D" id="3.30.1490.360">
    <property type="match status" value="1"/>
</dbReference>
<feature type="domain" description="Tail sheath protein Gp18-like" evidence="4">
    <location>
        <begin position="32"/>
        <end position="87"/>
    </location>
</feature>
<dbReference type="InterPro" id="IPR020287">
    <property type="entry name" value="Tail_sheath_C"/>
</dbReference>
<organism evidence="5 6">
    <name type="scientific">Anaerocolumna aminovalerica</name>
    <dbReference type="NCBI Taxonomy" id="1527"/>
    <lineage>
        <taxon>Bacteria</taxon>
        <taxon>Bacillati</taxon>
        <taxon>Bacillota</taxon>
        <taxon>Clostridia</taxon>
        <taxon>Lachnospirales</taxon>
        <taxon>Lachnospiraceae</taxon>
        <taxon>Anaerocolumna</taxon>
    </lineage>
</organism>
<keyword evidence="6" id="KW-1185">Reference proteome</keyword>
<dbReference type="InterPro" id="IPR054564">
    <property type="entry name" value="Gp18_domIII_N"/>
</dbReference>
<reference evidence="5 6" key="1">
    <citation type="submission" date="2016-10" db="EMBL/GenBank/DDBJ databases">
        <authorList>
            <person name="de Groot N.N."/>
        </authorList>
    </citation>
    <scope>NUCLEOTIDE SEQUENCE [LARGE SCALE GENOMIC DNA]</scope>
    <source>
        <strain evidence="5 6">DSM 1283</strain>
    </source>
</reference>
<name>A0A1I5ENZ1_9FIRM</name>
<protein>
    <submittedName>
        <fullName evidence="5">Phage tail sheath protein</fullName>
    </submittedName>
</protein>
<dbReference type="Gene3D" id="3.30.360.90">
    <property type="match status" value="1"/>
</dbReference>
<evidence type="ECO:0000313" key="6">
    <source>
        <dbReference type="Proteomes" id="UP000198806"/>
    </source>
</evidence>
<evidence type="ECO:0000259" key="4">
    <source>
        <dbReference type="Pfam" id="PF22671"/>
    </source>
</evidence>
<feature type="domain" description="Tail sheath protein C-terminal" evidence="3">
    <location>
        <begin position="247"/>
        <end position="347"/>
    </location>
</feature>
<dbReference type="OrthoDB" id="89060at2"/>
<dbReference type="Gene3D" id="3.40.50.11790">
    <property type="match status" value="1"/>
</dbReference>
<sequence length="348" mass="37699">MAGTWNNQNKVLPGAYLNFRTNAPLSITPGDRGIVVLLQEISKGAAGEMYVISALDQSKYPSDMPAEDKLLVKEALKGAKTVILYNLGTEHTADTISSALDALKTVVFNVLVYPYDGTAYEGNKAAIKTWINTMRSEEGVKIQAVMANYAGDGESIINVTQGVELAEGITLTPQQCTAWVGGISAGANINQSNTGRKYDGAIDVVPRMTKTEQEAAITAGEFIFKVDAAQNVTAVYDINSLTTKTVEKGEIFKKNRVVRTIDGIHKDVSEIFESNYVGKVNNNADGRSFLRATLIEYFNELQRMGAIQNFTPEDVTVASGTNSDAVVIDCYIQPVDSIEKIYISVNLA</sequence>
<comment type="similarity">
    <text evidence="1">Belongs to the myoviridae tail sheath protein family.</text>
</comment>
<dbReference type="EMBL" id="FOWD01000010">
    <property type="protein sequence ID" value="SFO13066.1"/>
    <property type="molecule type" value="Genomic_DNA"/>
</dbReference>
<dbReference type="AlphaFoldDB" id="A0A1I5ENZ1"/>
<proteinExistence type="inferred from homology"/>
<gene>
    <name evidence="5" type="ORF">SAMN04489757_11045</name>
</gene>
<dbReference type="RefSeq" id="WP_091685757.1">
    <property type="nucleotide sequence ID" value="NZ_BAABFM010000061.1"/>
</dbReference>
<dbReference type="Pfam" id="PF22671">
    <property type="entry name" value="Gp18_domIII_N"/>
    <property type="match status" value="1"/>
</dbReference>
<dbReference type="STRING" id="1527.SAMN04489757_11045"/>
<dbReference type="Pfam" id="PF17482">
    <property type="entry name" value="Phage_sheath_1C"/>
    <property type="match status" value="1"/>
</dbReference>
<dbReference type="InterPro" id="IPR035089">
    <property type="entry name" value="Phage_sheath_subtilisin"/>
</dbReference>
<evidence type="ECO:0000313" key="5">
    <source>
        <dbReference type="EMBL" id="SFO13066.1"/>
    </source>
</evidence>
<evidence type="ECO:0000256" key="1">
    <source>
        <dbReference type="ARBA" id="ARBA00008005"/>
    </source>
</evidence>
<accession>A0A1I5ENZ1</accession>
<dbReference type="Proteomes" id="UP000198806">
    <property type="component" value="Unassembled WGS sequence"/>
</dbReference>
<dbReference type="Pfam" id="PF04984">
    <property type="entry name" value="Phage_sheath_1"/>
    <property type="match status" value="1"/>
</dbReference>
<feature type="domain" description="Tail sheath protein subtilisin-like" evidence="2">
    <location>
        <begin position="92"/>
        <end position="240"/>
    </location>
</feature>
<evidence type="ECO:0000259" key="3">
    <source>
        <dbReference type="Pfam" id="PF17482"/>
    </source>
</evidence>
<evidence type="ECO:0000259" key="2">
    <source>
        <dbReference type="Pfam" id="PF04984"/>
    </source>
</evidence>
<dbReference type="Gene3D" id="3.30.1370.220">
    <property type="match status" value="1"/>
</dbReference>